<comment type="caution">
    <text evidence="1">The sequence shown here is derived from an EMBL/GenBank/DDBJ whole genome shotgun (WGS) entry which is preliminary data.</text>
</comment>
<sequence length="126" mass="14165">MQEIGLDQRQTGLQEIGLDESQTQHIKQVLRSLIKLDESCGPPQSFSVLVVDLVTKAVQFLYQGPFMSSQAMNDPLARHYACEIAQSVKYRQRLDVLLIHNAKSLVGAGVEKNRVDRLVFDQLAKI</sequence>
<proteinExistence type="predicted"/>
<protein>
    <submittedName>
        <fullName evidence="1">Uncharacterized protein</fullName>
    </submittedName>
</protein>
<accession>A0A1J5PJD1</accession>
<gene>
    <name evidence="1" type="ORF">GALL_547980</name>
</gene>
<dbReference type="EMBL" id="MLJW01008810">
    <property type="protein sequence ID" value="OIQ63661.1"/>
    <property type="molecule type" value="Genomic_DNA"/>
</dbReference>
<dbReference type="AlphaFoldDB" id="A0A1J5PJD1"/>
<evidence type="ECO:0000313" key="1">
    <source>
        <dbReference type="EMBL" id="OIQ63661.1"/>
    </source>
</evidence>
<organism evidence="1">
    <name type="scientific">mine drainage metagenome</name>
    <dbReference type="NCBI Taxonomy" id="410659"/>
    <lineage>
        <taxon>unclassified sequences</taxon>
        <taxon>metagenomes</taxon>
        <taxon>ecological metagenomes</taxon>
    </lineage>
</organism>
<name>A0A1J5PJD1_9ZZZZ</name>
<reference evidence="1" key="1">
    <citation type="submission" date="2016-10" db="EMBL/GenBank/DDBJ databases">
        <title>Sequence of Gallionella enrichment culture.</title>
        <authorList>
            <person name="Poehlein A."/>
            <person name="Muehling M."/>
            <person name="Daniel R."/>
        </authorList>
    </citation>
    <scope>NUCLEOTIDE SEQUENCE</scope>
</reference>